<dbReference type="InterPro" id="IPR029033">
    <property type="entry name" value="His_PPase_superfam"/>
</dbReference>
<keyword evidence="5" id="KW-1185">Reference proteome</keyword>
<dbReference type="CDD" id="cd07061">
    <property type="entry name" value="HP_HAP_like"/>
    <property type="match status" value="1"/>
</dbReference>
<protein>
    <recommendedName>
        <fullName evidence="6">Lysosomal acid phosphatase</fullName>
    </recommendedName>
</protein>
<dbReference type="EMBL" id="OU963869">
    <property type="protein sequence ID" value="CAH0395038.1"/>
    <property type="molecule type" value="Genomic_DNA"/>
</dbReference>
<dbReference type="PANTHER" id="PTHR11567:SF19">
    <property type="entry name" value="GH19849P"/>
    <property type="match status" value="1"/>
</dbReference>
<evidence type="ECO:0000313" key="4">
    <source>
        <dbReference type="EMBL" id="CAH0395038.1"/>
    </source>
</evidence>
<comment type="similarity">
    <text evidence="2">Belongs to the histidine acid phosphatase family.</text>
</comment>
<evidence type="ECO:0000256" key="1">
    <source>
        <dbReference type="ARBA" id="ARBA00000032"/>
    </source>
</evidence>
<dbReference type="PROSITE" id="PS00616">
    <property type="entry name" value="HIS_ACID_PHOSPHAT_1"/>
    <property type="match status" value="1"/>
</dbReference>
<sequence>MQYKPKIWSWFLVIIIVISVVTAGVRFCIFRGGSSAEPTLRFVSIIHRHGDRAPEASYPLDPYRADSFWPEGLGALLQSGKIGLHRLGTFLRQRYDGFLAAKYLPAEIFVFSSFHDRCLMSASLVLAGLYPPLGTQLWNPDLKWQPIPIHTVPLTHDDIICVSKRCPLLSKEEAKWLATIQLKLVKDQELLMNISKGTGLDMSKILNVYYVDDNLKVVEEQGLPLPEWAHTINRDRLRSLSDIGVLKHFATPTMIKLKSGVLIKEILMNMELKANARERFERRLHLYSAHDGTIAYLWRGLSVTSEIERSSLSYGAALIIELHEINGKHQVKILYKRSHLDDNLMVLKIEGCKDSRGKETGDLCDLDIFSSALQHVAIDNFEKACEIPIEQT</sequence>
<gene>
    <name evidence="4" type="ORF">BEMITA_LOCUS13272</name>
</gene>
<evidence type="ECO:0000256" key="2">
    <source>
        <dbReference type="ARBA" id="ARBA00005375"/>
    </source>
</evidence>
<keyword evidence="3" id="KW-0812">Transmembrane</keyword>
<dbReference type="AlphaFoldDB" id="A0A9P0AKG3"/>
<evidence type="ECO:0000313" key="5">
    <source>
        <dbReference type="Proteomes" id="UP001152759"/>
    </source>
</evidence>
<dbReference type="SUPFAM" id="SSF53254">
    <property type="entry name" value="Phosphoglycerate mutase-like"/>
    <property type="match status" value="1"/>
</dbReference>
<evidence type="ECO:0008006" key="6">
    <source>
        <dbReference type="Google" id="ProtNLM"/>
    </source>
</evidence>
<dbReference type="Pfam" id="PF00328">
    <property type="entry name" value="His_Phos_2"/>
    <property type="match status" value="1"/>
</dbReference>
<dbReference type="InterPro" id="IPR000560">
    <property type="entry name" value="His_Pase_clade-2"/>
</dbReference>
<reference evidence="4" key="1">
    <citation type="submission" date="2021-12" db="EMBL/GenBank/DDBJ databases">
        <authorList>
            <person name="King R."/>
        </authorList>
    </citation>
    <scope>NUCLEOTIDE SEQUENCE</scope>
</reference>
<accession>A0A9P0AKG3</accession>
<dbReference type="Gene3D" id="3.40.50.1240">
    <property type="entry name" value="Phosphoglycerate mutase-like"/>
    <property type="match status" value="1"/>
</dbReference>
<dbReference type="PANTHER" id="PTHR11567">
    <property type="entry name" value="ACID PHOSPHATASE-RELATED"/>
    <property type="match status" value="1"/>
</dbReference>
<organism evidence="4 5">
    <name type="scientific">Bemisia tabaci</name>
    <name type="common">Sweetpotato whitefly</name>
    <name type="synonym">Aleurodes tabaci</name>
    <dbReference type="NCBI Taxonomy" id="7038"/>
    <lineage>
        <taxon>Eukaryota</taxon>
        <taxon>Metazoa</taxon>
        <taxon>Ecdysozoa</taxon>
        <taxon>Arthropoda</taxon>
        <taxon>Hexapoda</taxon>
        <taxon>Insecta</taxon>
        <taxon>Pterygota</taxon>
        <taxon>Neoptera</taxon>
        <taxon>Paraneoptera</taxon>
        <taxon>Hemiptera</taxon>
        <taxon>Sternorrhyncha</taxon>
        <taxon>Aleyrodoidea</taxon>
        <taxon>Aleyrodidae</taxon>
        <taxon>Aleyrodinae</taxon>
        <taxon>Bemisia</taxon>
    </lineage>
</organism>
<keyword evidence="3" id="KW-0472">Membrane</keyword>
<dbReference type="InterPro" id="IPR050645">
    <property type="entry name" value="Histidine_acid_phosphatase"/>
</dbReference>
<comment type="catalytic activity">
    <reaction evidence="1">
        <text>a phosphate monoester + H2O = an alcohol + phosphate</text>
        <dbReference type="Rhea" id="RHEA:15017"/>
        <dbReference type="ChEBI" id="CHEBI:15377"/>
        <dbReference type="ChEBI" id="CHEBI:30879"/>
        <dbReference type="ChEBI" id="CHEBI:43474"/>
        <dbReference type="ChEBI" id="CHEBI:67140"/>
        <dbReference type="EC" id="3.1.3.2"/>
    </reaction>
</comment>
<evidence type="ECO:0000256" key="3">
    <source>
        <dbReference type="SAM" id="Phobius"/>
    </source>
</evidence>
<dbReference type="Proteomes" id="UP001152759">
    <property type="component" value="Chromosome 8"/>
</dbReference>
<proteinExistence type="inferred from homology"/>
<dbReference type="InterPro" id="IPR033379">
    <property type="entry name" value="Acid_Pase_AS"/>
</dbReference>
<name>A0A9P0AKG3_BEMTA</name>
<feature type="transmembrane region" description="Helical" evidence="3">
    <location>
        <begin position="7"/>
        <end position="27"/>
    </location>
</feature>
<dbReference type="GO" id="GO:0003993">
    <property type="term" value="F:acid phosphatase activity"/>
    <property type="evidence" value="ECO:0007669"/>
    <property type="project" value="UniProtKB-EC"/>
</dbReference>
<keyword evidence="3" id="KW-1133">Transmembrane helix</keyword>